<organism evidence="3 4">
    <name type="scientific">Menidia menidia</name>
    <name type="common">Atlantic silverside</name>
    <dbReference type="NCBI Taxonomy" id="238744"/>
    <lineage>
        <taxon>Eukaryota</taxon>
        <taxon>Metazoa</taxon>
        <taxon>Chordata</taxon>
        <taxon>Craniata</taxon>
        <taxon>Vertebrata</taxon>
        <taxon>Euteleostomi</taxon>
        <taxon>Actinopterygii</taxon>
        <taxon>Neopterygii</taxon>
        <taxon>Teleostei</taxon>
        <taxon>Neoteleostei</taxon>
        <taxon>Acanthomorphata</taxon>
        <taxon>Ovalentaria</taxon>
        <taxon>Atherinomorphae</taxon>
        <taxon>Atheriniformes</taxon>
        <taxon>Atherinopsidae</taxon>
        <taxon>Menidiinae</taxon>
        <taxon>Menidia</taxon>
    </lineage>
</organism>
<comment type="caution">
    <text evidence="3">The sequence shown here is derived from an EMBL/GenBank/DDBJ whole genome shotgun (WGS) entry which is preliminary data.</text>
</comment>
<gene>
    <name evidence="3" type="ORF">MMEN_LOCUS16733</name>
</gene>
<feature type="region of interest" description="Disordered" evidence="2">
    <location>
        <begin position="1"/>
        <end position="41"/>
    </location>
</feature>
<protein>
    <submittedName>
        <fullName evidence="3">(Atlantic silverside) hypothetical protein</fullName>
    </submittedName>
</protein>
<evidence type="ECO:0000256" key="2">
    <source>
        <dbReference type="SAM" id="MobiDB-lite"/>
    </source>
</evidence>
<dbReference type="AlphaFoldDB" id="A0A8S4BFY6"/>
<keyword evidence="4" id="KW-1185">Reference proteome</keyword>
<dbReference type="Pfam" id="PF15316">
    <property type="entry name" value="MDFI"/>
    <property type="match status" value="1"/>
</dbReference>
<accession>A0A8S4BFY6</accession>
<evidence type="ECO:0000256" key="1">
    <source>
        <dbReference type="ARBA" id="ARBA00025778"/>
    </source>
</evidence>
<evidence type="ECO:0000313" key="4">
    <source>
        <dbReference type="Proteomes" id="UP000677803"/>
    </source>
</evidence>
<comment type="similarity">
    <text evidence="1">Belongs to the MDFI family.</text>
</comment>
<dbReference type="EMBL" id="CAJRST010033334">
    <property type="protein sequence ID" value="CAG5984072.1"/>
    <property type="molecule type" value="Genomic_DNA"/>
</dbReference>
<evidence type="ECO:0000313" key="3">
    <source>
        <dbReference type="EMBL" id="CAG5984072.1"/>
    </source>
</evidence>
<sequence length="140" mass="14903">MMDDELKSADVKKRGDKNEENPGRRKSQTVVSKGPAEVDSNTGGADLCASILLACLFCRPLDCLLATARGCGGCVWWLCSSLCGCTPGGLQPLLDVAHGCHLCGCLALRRSPCDFSVCEVCLHATECVDLGMEISQMLNH</sequence>
<dbReference type="Proteomes" id="UP000677803">
    <property type="component" value="Unassembled WGS sequence"/>
</dbReference>
<reference evidence="3" key="1">
    <citation type="submission" date="2021-05" db="EMBL/GenBank/DDBJ databases">
        <authorList>
            <person name="Tigano A."/>
        </authorList>
    </citation>
    <scope>NUCLEOTIDE SEQUENCE</scope>
</reference>
<dbReference type="GO" id="GO:0010468">
    <property type="term" value="P:regulation of gene expression"/>
    <property type="evidence" value="ECO:0007669"/>
    <property type="project" value="UniProtKB-ARBA"/>
</dbReference>
<proteinExistence type="inferred from homology"/>
<dbReference type="InterPro" id="IPR026134">
    <property type="entry name" value="MDFI/MDFIC"/>
</dbReference>
<feature type="compositionally biased region" description="Basic and acidic residues" evidence="2">
    <location>
        <begin position="1"/>
        <end position="23"/>
    </location>
</feature>
<dbReference type="OrthoDB" id="8767764at2759"/>
<name>A0A8S4BFY6_9TELE</name>